<dbReference type="GO" id="GO:0000287">
    <property type="term" value="F:magnesium ion binding"/>
    <property type="evidence" value="ECO:0007669"/>
    <property type="project" value="UniProtKB-UniRule"/>
</dbReference>
<dbReference type="Pfam" id="PF02696">
    <property type="entry name" value="SelO"/>
    <property type="match status" value="1"/>
</dbReference>
<comment type="catalytic activity">
    <reaction evidence="8">
        <text>L-tyrosyl-[protein] + ATP = O-(5'-adenylyl)-L-tyrosyl-[protein] + diphosphate</text>
        <dbReference type="Rhea" id="RHEA:54288"/>
        <dbReference type="Rhea" id="RHEA-COMP:10136"/>
        <dbReference type="Rhea" id="RHEA-COMP:13846"/>
        <dbReference type="ChEBI" id="CHEBI:30616"/>
        <dbReference type="ChEBI" id="CHEBI:33019"/>
        <dbReference type="ChEBI" id="CHEBI:46858"/>
        <dbReference type="ChEBI" id="CHEBI:83624"/>
        <dbReference type="EC" id="2.7.7.108"/>
    </reaction>
</comment>
<comment type="catalytic activity">
    <reaction evidence="8">
        <text>L-threonyl-[protein] + ATP = 3-O-(5'-adenylyl)-L-threonyl-[protein] + diphosphate</text>
        <dbReference type="Rhea" id="RHEA:54292"/>
        <dbReference type="Rhea" id="RHEA-COMP:11060"/>
        <dbReference type="Rhea" id="RHEA-COMP:13847"/>
        <dbReference type="ChEBI" id="CHEBI:30013"/>
        <dbReference type="ChEBI" id="CHEBI:30616"/>
        <dbReference type="ChEBI" id="CHEBI:33019"/>
        <dbReference type="ChEBI" id="CHEBI:138113"/>
        <dbReference type="EC" id="2.7.7.108"/>
    </reaction>
</comment>
<keyword evidence="6 8" id="KW-0067">ATP-binding</keyword>
<organism evidence="9 10">
    <name type="scientific">Szabonella alba</name>
    <dbReference type="NCBI Taxonomy" id="2804194"/>
    <lineage>
        <taxon>Bacteria</taxon>
        <taxon>Pseudomonadati</taxon>
        <taxon>Pseudomonadota</taxon>
        <taxon>Alphaproteobacteria</taxon>
        <taxon>Rhodobacterales</taxon>
        <taxon>Paracoccaceae</taxon>
        <taxon>Szabonella</taxon>
    </lineage>
</organism>
<keyword evidence="8" id="KW-0464">Manganese</keyword>
<feature type="active site" description="Proton acceptor" evidence="8">
    <location>
        <position position="251"/>
    </location>
</feature>
<feature type="binding site" evidence="8">
    <location>
        <position position="178"/>
    </location>
    <ligand>
        <name>ATP</name>
        <dbReference type="ChEBI" id="CHEBI:30616"/>
    </ligand>
</feature>
<dbReference type="PANTHER" id="PTHR32057">
    <property type="entry name" value="PROTEIN ADENYLYLTRANSFERASE SELO, MITOCHONDRIAL"/>
    <property type="match status" value="1"/>
</dbReference>
<evidence type="ECO:0000256" key="7">
    <source>
        <dbReference type="ARBA" id="ARBA00022842"/>
    </source>
</evidence>
<dbReference type="NCBIfam" id="NF000658">
    <property type="entry name" value="PRK00029.1"/>
    <property type="match status" value="1"/>
</dbReference>
<keyword evidence="4 8" id="KW-0479">Metal-binding</keyword>
<evidence type="ECO:0000256" key="4">
    <source>
        <dbReference type="ARBA" id="ARBA00022723"/>
    </source>
</evidence>
<feature type="binding site" evidence="8">
    <location>
        <position position="120"/>
    </location>
    <ligand>
        <name>ATP</name>
        <dbReference type="ChEBI" id="CHEBI:30616"/>
    </ligand>
</feature>
<dbReference type="EC" id="2.7.7.108" evidence="8"/>
<dbReference type="GO" id="GO:0070733">
    <property type="term" value="F:AMPylase activity"/>
    <property type="evidence" value="ECO:0007669"/>
    <property type="project" value="UniProtKB-EC"/>
</dbReference>
<feature type="binding site" evidence="8">
    <location>
        <position position="87"/>
    </location>
    <ligand>
        <name>ATP</name>
        <dbReference type="ChEBI" id="CHEBI:30616"/>
    </ligand>
</feature>
<comment type="catalytic activity">
    <reaction evidence="8">
        <text>L-seryl-[protein] + ATP = 3-O-(5'-adenylyl)-L-seryl-[protein] + diphosphate</text>
        <dbReference type="Rhea" id="RHEA:58120"/>
        <dbReference type="Rhea" id="RHEA-COMP:9863"/>
        <dbReference type="Rhea" id="RHEA-COMP:15073"/>
        <dbReference type="ChEBI" id="CHEBI:29999"/>
        <dbReference type="ChEBI" id="CHEBI:30616"/>
        <dbReference type="ChEBI" id="CHEBI:33019"/>
        <dbReference type="ChEBI" id="CHEBI:142516"/>
        <dbReference type="EC" id="2.7.7.108"/>
    </reaction>
</comment>
<reference evidence="9" key="1">
    <citation type="submission" date="2021-01" db="EMBL/GenBank/DDBJ databases">
        <title>Tabrizicola alba sp. nov. a motile alkaliphilic bacterium isolated from a soda lake.</title>
        <authorList>
            <person name="Szuroczki S."/>
            <person name="Abbaszade G."/>
            <person name="Schumann P."/>
            <person name="Toth E."/>
        </authorList>
    </citation>
    <scope>NUCLEOTIDE SEQUENCE</scope>
    <source>
        <strain evidence="9">DMG-N-6</strain>
    </source>
</reference>
<evidence type="ECO:0000256" key="2">
    <source>
        <dbReference type="ARBA" id="ARBA00022679"/>
    </source>
</evidence>
<dbReference type="EMBL" id="JAESVN010000006">
    <property type="protein sequence ID" value="MBL4918313.1"/>
    <property type="molecule type" value="Genomic_DNA"/>
</dbReference>
<feature type="binding site" evidence="8">
    <location>
        <position position="84"/>
    </location>
    <ligand>
        <name>ATP</name>
        <dbReference type="ChEBI" id="CHEBI:30616"/>
    </ligand>
</feature>
<feature type="binding site" evidence="8">
    <location>
        <position position="171"/>
    </location>
    <ligand>
        <name>ATP</name>
        <dbReference type="ChEBI" id="CHEBI:30616"/>
    </ligand>
</feature>
<keyword evidence="10" id="KW-1185">Reference proteome</keyword>
<keyword evidence="2 8" id="KW-0808">Transferase</keyword>
<evidence type="ECO:0000256" key="8">
    <source>
        <dbReference type="HAMAP-Rule" id="MF_00692"/>
    </source>
</evidence>
<dbReference type="PANTHER" id="PTHR32057:SF14">
    <property type="entry name" value="PROTEIN ADENYLYLTRANSFERASE SELO, MITOCHONDRIAL"/>
    <property type="match status" value="1"/>
</dbReference>
<feature type="binding site" evidence="8">
    <location>
        <position position="252"/>
    </location>
    <ligand>
        <name>Mg(2+)</name>
        <dbReference type="ChEBI" id="CHEBI:18420"/>
    </ligand>
</feature>
<comment type="similarity">
    <text evidence="1 8">Belongs to the SELO family.</text>
</comment>
<dbReference type="InterPro" id="IPR003846">
    <property type="entry name" value="SelO"/>
</dbReference>
<protein>
    <recommendedName>
        <fullName evidence="8">Protein nucleotidyltransferase YdiU</fullName>
        <ecNumber evidence="8">2.7.7.-</ecNumber>
    </recommendedName>
    <alternativeName>
        <fullName evidence="8">Protein adenylyltransferase YdiU</fullName>
        <ecNumber evidence="8">2.7.7.108</ecNumber>
    </alternativeName>
    <alternativeName>
        <fullName evidence="8">Protein uridylyltransferase YdiU</fullName>
        <ecNumber evidence="8">2.7.7.-</ecNumber>
    </alternativeName>
</protein>
<comment type="catalytic activity">
    <reaction evidence="8">
        <text>L-tyrosyl-[protein] + UTP = O-(5'-uridylyl)-L-tyrosyl-[protein] + diphosphate</text>
        <dbReference type="Rhea" id="RHEA:83887"/>
        <dbReference type="Rhea" id="RHEA-COMP:10136"/>
        <dbReference type="Rhea" id="RHEA-COMP:20238"/>
        <dbReference type="ChEBI" id="CHEBI:33019"/>
        <dbReference type="ChEBI" id="CHEBI:46398"/>
        <dbReference type="ChEBI" id="CHEBI:46858"/>
        <dbReference type="ChEBI" id="CHEBI:90602"/>
    </reaction>
</comment>
<comment type="cofactor">
    <cofactor evidence="8">
        <name>Mg(2+)</name>
        <dbReference type="ChEBI" id="CHEBI:18420"/>
    </cofactor>
    <cofactor evidence="8">
        <name>Mn(2+)</name>
        <dbReference type="ChEBI" id="CHEBI:29035"/>
    </cofactor>
</comment>
<feature type="binding site" evidence="8">
    <location>
        <position position="107"/>
    </location>
    <ligand>
        <name>ATP</name>
        <dbReference type="ChEBI" id="CHEBI:30616"/>
    </ligand>
</feature>
<feature type="binding site" evidence="8">
    <location>
        <position position="261"/>
    </location>
    <ligand>
        <name>ATP</name>
        <dbReference type="ChEBI" id="CHEBI:30616"/>
    </ligand>
</feature>
<comment type="catalytic activity">
    <reaction evidence="8">
        <text>L-histidyl-[protein] + UTP = N(tele)-(5'-uridylyl)-L-histidyl-[protein] + diphosphate</text>
        <dbReference type="Rhea" id="RHEA:83891"/>
        <dbReference type="Rhea" id="RHEA-COMP:9745"/>
        <dbReference type="Rhea" id="RHEA-COMP:20239"/>
        <dbReference type="ChEBI" id="CHEBI:29979"/>
        <dbReference type="ChEBI" id="CHEBI:33019"/>
        <dbReference type="ChEBI" id="CHEBI:46398"/>
        <dbReference type="ChEBI" id="CHEBI:233474"/>
    </reaction>
</comment>
<gene>
    <name evidence="8" type="primary">ydiU</name>
    <name evidence="8" type="synonym">selO</name>
    <name evidence="9" type="ORF">JL811_13885</name>
</gene>
<feature type="binding site" evidence="8">
    <location>
        <position position="86"/>
    </location>
    <ligand>
        <name>ATP</name>
        <dbReference type="ChEBI" id="CHEBI:30616"/>
    </ligand>
</feature>
<evidence type="ECO:0000313" key="10">
    <source>
        <dbReference type="Proteomes" id="UP000648908"/>
    </source>
</evidence>
<accession>A0A8K0VDQ1</accession>
<dbReference type="HAMAP" id="MF_00692">
    <property type="entry name" value="SelO"/>
    <property type="match status" value="1"/>
</dbReference>
<dbReference type="AlphaFoldDB" id="A0A8K0VDQ1"/>
<evidence type="ECO:0000313" key="9">
    <source>
        <dbReference type="EMBL" id="MBL4918313.1"/>
    </source>
</evidence>
<keyword evidence="3 8" id="KW-0548">Nucleotidyltransferase</keyword>
<dbReference type="EC" id="2.7.7.-" evidence="8"/>
<dbReference type="RefSeq" id="WP_202689312.1">
    <property type="nucleotide sequence ID" value="NZ_JAESVN010000006.1"/>
</dbReference>
<comment type="caution">
    <text evidence="9">The sequence shown here is derived from an EMBL/GenBank/DDBJ whole genome shotgun (WGS) entry which is preliminary data.</text>
</comment>
<evidence type="ECO:0000256" key="5">
    <source>
        <dbReference type="ARBA" id="ARBA00022741"/>
    </source>
</evidence>
<evidence type="ECO:0000256" key="3">
    <source>
        <dbReference type="ARBA" id="ARBA00022695"/>
    </source>
</evidence>
<keyword evidence="5 8" id="KW-0547">Nucleotide-binding</keyword>
<feature type="binding site" evidence="8">
    <location>
        <position position="119"/>
    </location>
    <ligand>
        <name>ATP</name>
        <dbReference type="ChEBI" id="CHEBI:30616"/>
    </ligand>
</feature>
<dbReference type="GO" id="GO:0030145">
    <property type="term" value="F:manganese ion binding"/>
    <property type="evidence" value="ECO:0007669"/>
    <property type="project" value="UniProtKB-UniRule"/>
</dbReference>
<feature type="binding site" evidence="8">
    <location>
        <position position="261"/>
    </location>
    <ligand>
        <name>Mg(2+)</name>
        <dbReference type="ChEBI" id="CHEBI:18420"/>
    </ligand>
</feature>
<proteinExistence type="inferred from homology"/>
<evidence type="ECO:0000256" key="6">
    <source>
        <dbReference type="ARBA" id="ARBA00022840"/>
    </source>
</evidence>
<dbReference type="GO" id="GO:0005524">
    <property type="term" value="F:ATP binding"/>
    <property type="evidence" value="ECO:0007669"/>
    <property type="project" value="UniProtKB-UniRule"/>
</dbReference>
<sequence length="487" mass="51987">MSAPFVFDNSYARDLEGFYTLWPGAVAPAPRILRLNTELAQELGLDPAALDAEVLTGSRAPEGAQPLAMAYAGHQFGGFSPQLGDGRAILLGEVIDSKGARRDIHLKGSGRTPFSRGGDGKAVLGPVLREYLIGEAMQGLGIPTTRALAACTTGEQVLRQNGPEPGAVLARVAASHLRVGTFQFFAARREVDRVAQLLDYAIARHDPDLAGKTASISDRALAFLGRVTARQADLIAAWMSVGFVHGVMNTDNMTISGETIDYGPCAFLDAHHPEAVFSSIDTQGRYAFGNQPGIAQWNLARLAETLLSVIAPGDAEQAIAPVTAVLEGFPDLYRDAWLRRMRAKLGLERAMAGDEALITGLLDLLTAHGADFTRSFRALSGDRAVLTAMISDRPALEDWLGRWQQRAAQEEAPPEAQAARMRAANPVYIPRNHKVEEALTAAGQGDMAPFERLLSLVSAPFDAVPGAEGHALPAPAGFGPYRTFCGT</sequence>
<evidence type="ECO:0000256" key="1">
    <source>
        <dbReference type="ARBA" id="ARBA00009747"/>
    </source>
</evidence>
<comment type="catalytic activity">
    <reaction evidence="8">
        <text>L-seryl-[protein] + UTP = O-(5'-uridylyl)-L-seryl-[protein] + diphosphate</text>
        <dbReference type="Rhea" id="RHEA:64604"/>
        <dbReference type="Rhea" id="RHEA-COMP:9863"/>
        <dbReference type="Rhea" id="RHEA-COMP:16635"/>
        <dbReference type="ChEBI" id="CHEBI:29999"/>
        <dbReference type="ChEBI" id="CHEBI:33019"/>
        <dbReference type="ChEBI" id="CHEBI:46398"/>
        <dbReference type="ChEBI" id="CHEBI:156051"/>
    </reaction>
</comment>
<keyword evidence="7 8" id="KW-0460">Magnesium</keyword>
<comment type="function">
    <text evidence="8">Nucleotidyltransferase involved in the post-translational modification of proteins. It can catalyze the addition of adenosine monophosphate (AMP) or uridine monophosphate (UMP) to a protein, resulting in modifications known as AMPylation and UMPylation.</text>
</comment>
<name>A0A8K0VDQ1_9RHOB</name>
<dbReference type="Proteomes" id="UP000648908">
    <property type="component" value="Unassembled WGS sequence"/>
</dbReference>